<dbReference type="InterPro" id="IPR016032">
    <property type="entry name" value="Sig_transdc_resp-reg_C-effctor"/>
</dbReference>
<evidence type="ECO:0000313" key="1">
    <source>
        <dbReference type="EMBL" id="MCS5712184.1"/>
    </source>
</evidence>
<comment type="caution">
    <text evidence="1">The sequence shown here is derived from an EMBL/GenBank/DDBJ whole genome shotgun (WGS) entry which is preliminary data.</text>
</comment>
<dbReference type="Proteomes" id="UP000051497">
    <property type="component" value="Unassembled WGS sequence"/>
</dbReference>
<reference evidence="1" key="1">
    <citation type="journal article" date="2016" name="Genome Announc.">
        <title>Draft Genome Sequences of Two Novel Amoeba-Resistant Intranuclear Bacteria, 'Candidatus Berkiella cookevillensis' and 'Candidatus Berkiella aquae'.</title>
        <authorList>
            <person name="Mehari Y.T."/>
            <person name="Arivett B.A."/>
            <person name="Farone A.L."/>
            <person name="Gunderson J.H."/>
            <person name="Farone M.B."/>
        </authorList>
    </citation>
    <scope>NUCLEOTIDE SEQUENCE</scope>
    <source>
        <strain evidence="1">HT99</strain>
    </source>
</reference>
<dbReference type="InterPro" id="IPR036388">
    <property type="entry name" value="WH-like_DNA-bd_sf"/>
</dbReference>
<protein>
    <recommendedName>
        <fullName evidence="3">HTH luxR-type domain-containing protein</fullName>
    </recommendedName>
</protein>
<evidence type="ECO:0008006" key="3">
    <source>
        <dbReference type="Google" id="ProtNLM"/>
    </source>
</evidence>
<dbReference type="EMBL" id="LKAJ02000001">
    <property type="protein sequence ID" value="MCS5712184.1"/>
    <property type="molecule type" value="Genomic_DNA"/>
</dbReference>
<dbReference type="Gene3D" id="1.10.10.10">
    <property type="entry name" value="Winged helix-like DNA-binding domain superfamily/Winged helix DNA-binding domain"/>
    <property type="match status" value="1"/>
</dbReference>
<name>A0AAE3HXB9_9GAMM</name>
<dbReference type="RefSeq" id="WP_075067063.1">
    <property type="nucleotide sequence ID" value="NZ_LKAJ02000001.1"/>
</dbReference>
<evidence type="ECO:0000313" key="2">
    <source>
        <dbReference type="Proteomes" id="UP000051497"/>
    </source>
</evidence>
<reference evidence="1" key="2">
    <citation type="submission" date="2021-06" db="EMBL/GenBank/DDBJ databases">
        <title>Genomic Description and Analysis of Intracellular Bacteria, Candidatus Berkiella cookevillensis and Candidatus Berkiella aquae.</title>
        <authorList>
            <person name="Kidane D.T."/>
            <person name="Mehari Y.T."/>
            <person name="Rice F.C."/>
            <person name="Arivett B.A."/>
            <person name="Farone A.L."/>
            <person name="Berk S.G."/>
            <person name="Farone M.B."/>
        </authorList>
    </citation>
    <scope>NUCLEOTIDE SEQUENCE</scope>
    <source>
        <strain evidence="1">HT99</strain>
    </source>
</reference>
<keyword evidence="2" id="KW-1185">Reference proteome</keyword>
<dbReference type="SUPFAM" id="SSF46894">
    <property type="entry name" value="C-terminal effector domain of the bipartite response regulators"/>
    <property type="match status" value="1"/>
</dbReference>
<dbReference type="GO" id="GO:0003677">
    <property type="term" value="F:DNA binding"/>
    <property type="evidence" value="ECO:0007669"/>
    <property type="project" value="InterPro"/>
</dbReference>
<dbReference type="GO" id="GO:0006355">
    <property type="term" value="P:regulation of DNA-templated transcription"/>
    <property type="evidence" value="ECO:0007669"/>
    <property type="project" value="InterPro"/>
</dbReference>
<dbReference type="AlphaFoldDB" id="A0AAE3HXB9"/>
<sequence length="288" mass="34085">MMSEESFLEQQQKLIGLCSDADKLAFALKQYLGVTFFRYVKSYPTNEKYIICNNEGWLKAYFAEKFYNNELADYRKHPIGSKGVHIHHPCTRDHPACNFWRANSEIGDYTCFIYFFVKYKDYFESYNFGLKGDAHQTNDYFFNNQHLYKHFFLYFKSRGKDLLQQAEEAKFKVDDTGEYNLQDNWLLGINESMTKIVMQEMPLLEVYLDDEFVNVPLSLKEARSLKYFLEGYSMQESAEKLDISDSVHIETLTSVMEKLHVKSYNDLRSLCYQKDIALKLSFLNKDIR</sequence>
<organism evidence="1 2">
    <name type="scientific">Candidatus Berkiella aquae</name>
    <dbReference type="NCBI Taxonomy" id="295108"/>
    <lineage>
        <taxon>Bacteria</taxon>
        <taxon>Pseudomonadati</taxon>
        <taxon>Pseudomonadota</taxon>
        <taxon>Gammaproteobacteria</taxon>
        <taxon>Candidatus Berkiellales</taxon>
        <taxon>Candidatus Berkiellaceae</taxon>
        <taxon>Candidatus Berkiella</taxon>
    </lineage>
</organism>
<gene>
    <name evidence="1" type="ORF">HT99x_012135</name>
</gene>
<proteinExistence type="predicted"/>
<accession>A0AAE3HXB9</accession>